<evidence type="ECO:0000256" key="8">
    <source>
        <dbReference type="ARBA" id="ARBA00022692"/>
    </source>
</evidence>
<dbReference type="RefSeq" id="WP_149437309.1">
    <property type="nucleotide sequence ID" value="NZ_VTPX01000016.1"/>
</dbReference>
<evidence type="ECO:0000256" key="5">
    <source>
        <dbReference type="ARBA" id="ARBA00022448"/>
    </source>
</evidence>
<evidence type="ECO:0000256" key="6">
    <source>
        <dbReference type="ARBA" id="ARBA00022475"/>
    </source>
</evidence>
<name>A0A640WB13_9GAMM</name>
<keyword evidence="11 12" id="KW-0472">Membrane</keyword>
<dbReference type="GO" id="GO:0015886">
    <property type="term" value="P:heme transport"/>
    <property type="evidence" value="ECO:0007669"/>
    <property type="project" value="InterPro"/>
</dbReference>
<keyword evidence="5 12" id="KW-0813">Transport</keyword>
<dbReference type="EMBL" id="VTPX01000016">
    <property type="protein sequence ID" value="KAA0015845.1"/>
    <property type="molecule type" value="Genomic_DNA"/>
</dbReference>
<dbReference type="PANTHER" id="PTHR37531:SF1">
    <property type="entry name" value="HEME EXPORTER PROTEIN D"/>
    <property type="match status" value="1"/>
</dbReference>
<evidence type="ECO:0000313" key="14">
    <source>
        <dbReference type="Proteomes" id="UP000466024"/>
    </source>
</evidence>
<accession>A0A640WB13</accession>
<proteinExistence type="inferred from homology"/>
<dbReference type="GO" id="GO:1903607">
    <property type="term" value="P:cytochrome c biosynthetic process"/>
    <property type="evidence" value="ECO:0007669"/>
    <property type="project" value="TreeGrafter"/>
</dbReference>
<keyword evidence="9 12" id="KW-0201">Cytochrome c-type biogenesis</keyword>
<dbReference type="NCBIfam" id="TIGR03141">
    <property type="entry name" value="cytochro_ccmD"/>
    <property type="match status" value="1"/>
</dbReference>
<comment type="caution">
    <text evidence="13">The sequence shown here is derived from an EMBL/GenBank/DDBJ whole genome shotgun (WGS) entry which is preliminary data.</text>
</comment>
<feature type="transmembrane region" description="Helical" evidence="12">
    <location>
        <begin position="20"/>
        <end position="39"/>
    </location>
</feature>
<dbReference type="InterPro" id="IPR052075">
    <property type="entry name" value="Heme_exporter_D"/>
</dbReference>
<evidence type="ECO:0000256" key="7">
    <source>
        <dbReference type="ARBA" id="ARBA00022519"/>
    </source>
</evidence>
<dbReference type="GO" id="GO:0017004">
    <property type="term" value="P:cytochrome complex assembly"/>
    <property type="evidence" value="ECO:0007669"/>
    <property type="project" value="UniProtKB-KW"/>
</dbReference>
<evidence type="ECO:0000256" key="10">
    <source>
        <dbReference type="ARBA" id="ARBA00022989"/>
    </source>
</evidence>
<dbReference type="Proteomes" id="UP000466024">
    <property type="component" value="Unassembled WGS sequence"/>
</dbReference>
<sequence>MAFDSLAAFLTMGGYAKYVWPAWGLAVLIIAGFTLWARFERRQLLQRLKRRQRRETRTS</sequence>
<comment type="subcellular location">
    <subcellularLocation>
        <location evidence="2 12">Cell inner membrane</location>
        <topology evidence="2 12">Single-pass membrane protein</topology>
    </subcellularLocation>
</comment>
<gene>
    <name evidence="13" type="primary">ccmD</name>
    <name evidence="13" type="ORF">F0A16_19325</name>
</gene>
<dbReference type="PANTHER" id="PTHR37531">
    <property type="entry name" value="HEME EXPORTER PROTEIN D"/>
    <property type="match status" value="1"/>
</dbReference>
<evidence type="ECO:0000256" key="4">
    <source>
        <dbReference type="ARBA" id="ARBA00016461"/>
    </source>
</evidence>
<comment type="function">
    <text evidence="1 12">Required for the export of heme to the periplasm for the biogenesis of c-type cytochromes.</text>
</comment>
<organism evidence="13 14">
    <name type="scientific">Salinicola corii</name>
    <dbReference type="NCBI Taxonomy" id="2606937"/>
    <lineage>
        <taxon>Bacteria</taxon>
        <taxon>Pseudomonadati</taxon>
        <taxon>Pseudomonadota</taxon>
        <taxon>Gammaproteobacteria</taxon>
        <taxon>Oceanospirillales</taxon>
        <taxon>Halomonadaceae</taxon>
        <taxon>Salinicola</taxon>
    </lineage>
</organism>
<comment type="similarity">
    <text evidence="3 12">Belongs to the CcmD/CycX/HelD family.</text>
</comment>
<protein>
    <recommendedName>
        <fullName evidence="4 12">Heme exporter protein D</fullName>
    </recommendedName>
</protein>
<keyword evidence="7 12" id="KW-0997">Cell inner membrane</keyword>
<dbReference type="InterPro" id="IPR007078">
    <property type="entry name" value="Haem_export_protD_CcmD"/>
</dbReference>
<reference evidence="13 14" key="1">
    <citation type="submission" date="2019-08" db="EMBL/GenBank/DDBJ databases">
        <title>Bioinformatics analysis of the strain L3 and L5.</title>
        <authorList>
            <person name="Li X."/>
        </authorList>
    </citation>
    <scope>NUCLEOTIDE SEQUENCE [LARGE SCALE GENOMIC DNA]</scope>
    <source>
        <strain evidence="13 14">L3</strain>
    </source>
</reference>
<evidence type="ECO:0000256" key="11">
    <source>
        <dbReference type="ARBA" id="ARBA00023136"/>
    </source>
</evidence>
<evidence type="ECO:0000256" key="9">
    <source>
        <dbReference type="ARBA" id="ARBA00022748"/>
    </source>
</evidence>
<evidence type="ECO:0000256" key="2">
    <source>
        <dbReference type="ARBA" id="ARBA00004377"/>
    </source>
</evidence>
<keyword evidence="10 12" id="KW-1133">Transmembrane helix</keyword>
<evidence type="ECO:0000256" key="1">
    <source>
        <dbReference type="ARBA" id="ARBA00002442"/>
    </source>
</evidence>
<dbReference type="Pfam" id="PF04995">
    <property type="entry name" value="CcmD"/>
    <property type="match status" value="1"/>
</dbReference>
<dbReference type="GO" id="GO:0005886">
    <property type="term" value="C:plasma membrane"/>
    <property type="evidence" value="ECO:0007669"/>
    <property type="project" value="UniProtKB-SubCell"/>
</dbReference>
<evidence type="ECO:0000313" key="13">
    <source>
        <dbReference type="EMBL" id="KAA0015845.1"/>
    </source>
</evidence>
<dbReference type="AlphaFoldDB" id="A0A640WB13"/>
<keyword evidence="6 12" id="KW-1003">Cell membrane</keyword>
<keyword evidence="14" id="KW-1185">Reference proteome</keyword>
<evidence type="ECO:0000256" key="12">
    <source>
        <dbReference type="RuleBase" id="RU363101"/>
    </source>
</evidence>
<evidence type="ECO:0000256" key="3">
    <source>
        <dbReference type="ARBA" id="ARBA00008741"/>
    </source>
</evidence>
<keyword evidence="8 12" id="KW-0812">Transmembrane</keyword>